<evidence type="ECO:0000313" key="4">
    <source>
        <dbReference type="Proteomes" id="UP000187172"/>
    </source>
</evidence>
<dbReference type="InterPro" id="IPR036680">
    <property type="entry name" value="SPOR-like_sf"/>
</dbReference>
<dbReference type="AlphaFoldDB" id="A0A1R1DXC9"/>
<feature type="domain" description="SPOR" evidence="2">
    <location>
        <begin position="134"/>
        <end position="211"/>
    </location>
</feature>
<feature type="chain" id="PRO_5013339955" evidence="1">
    <location>
        <begin position="37"/>
        <end position="708"/>
    </location>
</feature>
<dbReference type="Proteomes" id="UP000187172">
    <property type="component" value="Unassembled WGS sequence"/>
</dbReference>
<dbReference type="GO" id="GO:0030288">
    <property type="term" value="C:outer membrane-bounded periplasmic space"/>
    <property type="evidence" value="ECO:0007669"/>
    <property type="project" value="TreeGrafter"/>
</dbReference>
<dbReference type="GO" id="GO:0030435">
    <property type="term" value="P:sporulation resulting in formation of a cellular spore"/>
    <property type="evidence" value="ECO:0007669"/>
    <property type="project" value="InterPro"/>
</dbReference>
<dbReference type="Pfam" id="PF05036">
    <property type="entry name" value="SPOR"/>
    <property type="match status" value="1"/>
</dbReference>
<dbReference type="STRING" id="297318.BK138_34835"/>
<dbReference type="InterPro" id="IPR007730">
    <property type="entry name" value="SPOR-like_dom"/>
</dbReference>
<dbReference type="PANTHER" id="PTHR30032:SF4">
    <property type="entry name" value="AMIDASE ENHANCER"/>
    <property type="match status" value="1"/>
</dbReference>
<dbReference type="RefSeq" id="WP_076176980.1">
    <property type="nucleotide sequence ID" value="NZ_MRTP01000027.1"/>
</dbReference>
<proteinExistence type="predicted"/>
<reference evidence="3 4" key="1">
    <citation type="submission" date="2016-11" db="EMBL/GenBank/DDBJ databases">
        <title>Paenibacillus species isolates.</title>
        <authorList>
            <person name="Beno S.M."/>
        </authorList>
    </citation>
    <scope>NUCLEOTIDE SEQUENCE [LARGE SCALE GENOMIC DNA]</scope>
    <source>
        <strain evidence="3 4">FSL R5-0378</strain>
    </source>
</reference>
<dbReference type="Pfam" id="PF08486">
    <property type="entry name" value="SpoIID"/>
    <property type="match status" value="1"/>
</dbReference>
<gene>
    <name evidence="3" type="ORF">BK138_34835</name>
</gene>
<dbReference type="NCBIfam" id="TIGR02669">
    <property type="entry name" value="SpoIID_LytB"/>
    <property type="match status" value="1"/>
</dbReference>
<evidence type="ECO:0000313" key="3">
    <source>
        <dbReference type="EMBL" id="OMF44209.1"/>
    </source>
</evidence>
<dbReference type="EMBL" id="MRTP01000027">
    <property type="protein sequence ID" value="OMF44209.1"/>
    <property type="molecule type" value="Genomic_DNA"/>
</dbReference>
<comment type="caution">
    <text evidence="3">The sequence shown here is derived from an EMBL/GenBank/DDBJ whole genome shotgun (WGS) entry which is preliminary data.</text>
</comment>
<dbReference type="PROSITE" id="PS51724">
    <property type="entry name" value="SPOR"/>
    <property type="match status" value="1"/>
</dbReference>
<dbReference type="PANTHER" id="PTHR30032">
    <property type="entry name" value="N-ACETYLMURAMOYL-L-ALANINE AMIDASE-RELATED"/>
    <property type="match status" value="1"/>
</dbReference>
<organism evidence="3 4">
    <name type="scientific">Paenibacillus rhizosphaerae</name>
    <dbReference type="NCBI Taxonomy" id="297318"/>
    <lineage>
        <taxon>Bacteria</taxon>
        <taxon>Bacillati</taxon>
        <taxon>Bacillota</taxon>
        <taxon>Bacilli</taxon>
        <taxon>Bacillales</taxon>
        <taxon>Paenibacillaceae</taxon>
        <taxon>Paenibacillus</taxon>
    </lineage>
</organism>
<name>A0A1R1DXC9_9BACL</name>
<dbReference type="GO" id="GO:0042834">
    <property type="term" value="F:peptidoglycan binding"/>
    <property type="evidence" value="ECO:0007669"/>
    <property type="project" value="InterPro"/>
</dbReference>
<dbReference type="InterPro" id="IPR013693">
    <property type="entry name" value="SpoIID/LytB_N"/>
</dbReference>
<dbReference type="SUPFAM" id="SSF110997">
    <property type="entry name" value="Sporulation related repeat"/>
    <property type="match status" value="1"/>
</dbReference>
<sequence>MGNWWRTKAGQWGSKGILAAVLATGVLQLPAVTAEAAGTSMDQIRVGLFLDLGSTYKSTTPVVTLSSGQSWSAGVSASAGAPALMSFGANEAAKFSVDGFRVKVLATSDAKTAADAYKKLNATADKPVIFAATTGAGTVYQVYTGMYVSLQAANDAAARTAKTAAGQLNGQTPVVTGGYHLSAGTYASEAEAAAAVQQIQAAGADAFVAVQPGGDGGGRYAVWVGEAADASGLAAVRSAVSAKLPAATLSEVDASQPALIIRSDAGSSPGSTAAVKHIVVSGTNAKGWITSSGDQLKVAERSGRTYRGGMEISMVNGQLALVNELPFEQYLYAVVGGEVPSSWPEESLKAQAVAARSYAAFQISSSNNKFKVADVVDTTLSQVYNGVASEAPSVIGAVDATEGEVLLQNGNVVEAVFSSNAGGASADPTEVWNSGGAAFGTVESKEDVAAQNGAKTWYHVLLSNGITGYVREDNVKELGTATAAGLAKVTVTAKNTNVRPLPLIQSNVGPAAQMNPGDTAIVLEQVKESGTYDWVRGPYTSAELVATLKGKTSTAAPSTISTLEVTKRGPSGRAIQIKANGQILDVKYPDMFRSALNGLPSTLFDIVPTGSYTVLSANGTTTKVSGTSDTSVISASGTSSIAGKGTIVMNGDSKARRIEAGEAFLFVGRGNGHGLGLSQWGAKGMADAGYGYQDILKHYYQNVTIVKE</sequence>
<keyword evidence="1" id="KW-0732">Signal</keyword>
<protein>
    <submittedName>
        <fullName evidence="3">Sporulation protein</fullName>
    </submittedName>
</protein>
<dbReference type="InterPro" id="IPR013486">
    <property type="entry name" value="SpoIID/LytB"/>
</dbReference>
<evidence type="ECO:0000259" key="2">
    <source>
        <dbReference type="PROSITE" id="PS51724"/>
    </source>
</evidence>
<keyword evidence="4" id="KW-1185">Reference proteome</keyword>
<feature type="signal peptide" evidence="1">
    <location>
        <begin position="1"/>
        <end position="36"/>
    </location>
</feature>
<dbReference type="InterPro" id="IPR051922">
    <property type="entry name" value="Bact_Sporulation_Assoc"/>
</dbReference>
<evidence type="ECO:0000256" key="1">
    <source>
        <dbReference type="SAM" id="SignalP"/>
    </source>
</evidence>
<accession>A0A1R1DXC9</accession>